<proteinExistence type="predicted"/>
<keyword evidence="3" id="KW-1185">Reference proteome</keyword>
<gene>
    <name evidence="2" type="ORF">ACFO5W_03535</name>
</gene>
<dbReference type="RefSeq" id="WP_266150058.1">
    <property type="nucleotide sequence ID" value="NZ_CP064028.1"/>
</dbReference>
<dbReference type="EMBL" id="JBHSGA010000005">
    <property type="protein sequence ID" value="MFC4525699.1"/>
    <property type="molecule type" value="Genomic_DNA"/>
</dbReference>
<name>A0ABV9BY87_9GAMM</name>
<organism evidence="2 3">
    <name type="scientific">Dyella halodurans</name>
    <dbReference type="NCBI Taxonomy" id="1920171"/>
    <lineage>
        <taxon>Bacteria</taxon>
        <taxon>Pseudomonadati</taxon>
        <taxon>Pseudomonadota</taxon>
        <taxon>Gammaproteobacteria</taxon>
        <taxon>Lysobacterales</taxon>
        <taxon>Rhodanobacteraceae</taxon>
        <taxon>Dyella</taxon>
    </lineage>
</organism>
<feature type="compositionally biased region" description="Basic and acidic residues" evidence="1">
    <location>
        <begin position="1"/>
        <end position="16"/>
    </location>
</feature>
<protein>
    <submittedName>
        <fullName evidence="2">Uncharacterized protein</fullName>
    </submittedName>
</protein>
<evidence type="ECO:0000313" key="2">
    <source>
        <dbReference type="EMBL" id="MFC4525699.1"/>
    </source>
</evidence>
<comment type="caution">
    <text evidence="2">The sequence shown here is derived from an EMBL/GenBank/DDBJ whole genome shotgun (WGS) entry which is preliminary data.</text>
</comment>
<evidence type="ECO:0000313" key="3">
    <source>
        <dbReference type="Proteomes" id="UP001595961"/>
    </source>
</evidence>
<dbReference type="Proteomes" id="UP001595961">
    <property type="component" value="Unassembled WGS sequence"/>
</dbReference>
<sequence length="49" mass="5156">MQLHAIDTRLGERDASQRNAITDARPGGSSALAIDHGGMDAHSPGLYSH</sequence>
<accession>A0ABV9BY87</accession>
<feature type="region of interest" description="Disordered" evidence="1">
    <location>
        <begin position="1"/>
        <end position="49"/>
    </location>
</feature>
<evidence type="ECO:0000256" key="1">
    <source>
        <dbReference type="SAM" id="MobiDB-lite"/>
    </source>
</evidence>
<reference evidence="3" key="1">
    <citation type="journal article" date="2019" name="Int. J. Syst. Evol. Microbiol.">
        <title>The Global Catalogue of Microorganisms (GCM) 10K type strain sequencing project: providing services to taxonomists for standard genome sequencing and annotation.</title>
        <authorList>
            <consortium name="The Broad Institute Genomics Platform"/>
            <consortium name="The Broad Institute Genome Sequencing Center for Infectious Disease"/>
            <person name="Wu L."/>
            <person name="Ma J."/>
        </authorList>
    </citation>
    <scope>NUCLEOTIDE SEQUENCE [LARGE SCALE GENOMIC DNA]</scope>
    <source>
        <strain evidence="3">CCM 4481</strain>
    </source>
</reference>